<sequence>MKYLYLAVLWIVSFGITAQEQQKPYVILVSLDGFRWDYPQYFETPNLDSLAKYGVKAESMQPSYPTKTFPNHYAMVTGLYPDHHGIINNNFYDPATQKIFTLKTAAKKNGEFYGGNPIWNLAEEQGVKAACFYWPGSDTGVKSASIFKEYDESVSYESRINTVIEWLSLPEANRPHLITLYFDQPDETGHNYGPMSEENKKMVPQVDAVIGQLMQKLDALPIGKEINLIVVSDHGMTDISNDKKVAILDYLKPEWYGYAAVINPIMSIEAKPGYKKAIADALKNVPHIKWYPTNEVPERFHFGTNPRALDFVVEAEAGYSLVNKLEQKVSGGTHGYDNTMKDMQAIFYAKGPNFNRGKEVKSFRNVSVYPLIATILGLKTETIDGDLDEVKEMLKK</sequence>
<dbReference type="SUPFAM" id="SSF53649">
    <property type="entry name" value="Alkaline phosphatase-like"/>
    <property type="match status" value="1"/>
</dbReference>
<dbReference type="PANTHER" id="PTHR10151:SF120">
    <property type="entry name" value="BIS(5'-ADENOSYL)-TRIPHOSPHATASE"/>
    <property type="match status" value="1"/>
</dbReference>
<name>A0A199XM66_9FLAO</name>
<gene>
    <name evidence="1" type="ORF">FLB_28160</name>
</gene>
<dbReference type="Pfam" id="PF01663">
    <property type="entry name" value="Phosphodiest"/>
    <property type="match status" value="1"/>
</dbReference>
<reference evidence="1 2" key="1">
    <citation type="submission" date="2016-06" db="EMBL/GenBank/DDBJ databases">
        <title>Draft genome sequence of Flavobacterium succinicans strain DD5b.</title>
        <authorList>
            <person name="Poehlein A."/>
            <person name="Daniel R."/>
            <person name="Simeonova D.D."/>
        </authorList>
    </citation>
    <scope>NUCLEOTIDE SEQUENCE [LARGE SCALE GENOMIC DNA]</scope>
    <source>
        <strain evidence="1 2">DD5b</strain>
    </source>
</reference>
<dbReference type="OrthoDB" id="9779418at2"/>
<accession>A0A199XM66</accession>
<proteinExistence type="predicted"/>
<dbReference type="InterPro" id="IPR017850">
    <property type="entry name" value="Alkaline_phosphatase_core_sf"/>
</dbReference>
<dbReference type="PATRIC" id="fig|29536.5.peg.2918"/>
<dbReference type="Gene3D" id="3.40.720.10">
    <property type="entry name" value="Alkaline Phosphatase, subunit A"/>
    <property type="match status" value="1"/>
</dbReference>
<dbReference type="Gene3D" id="3.30.1360.180">
    <property type="match status" value="1"/>
</dbReference>
<dbReference type="GO" id="GO:0016787">
    <property type="term" value="F:hydrolase activity"/>
    <property type="evidence" value="ECO:0007669"/>
    <property type="project" value="UniProtKB-ARBA"/>
</dbReference>
<protein>
    <submittedName>
        <fullName evidence="1">Type I phosphodiesterase / nucleotide pyrophosphatase</fullName>
    </submittedName>
</protein>
<dbReference type="PANTHER" id="PTHR10151">
    <property type="entry name" value="ECTONUCLEOTIDE PYROPHOSPHATASE/PHOSPHODIESTERASE"/>
    <property type="match status" value="1"/>
</dbReference>
<dbReference type="RefSeq" id="WP_064716556.1">
    <property type="nucleotide sequence ID" value="NZ_JMTM01000074.1"/>
</dbReference>
<organism evidence="1 2">
    <name type="scientific">Flavobacterium succinicans</name>
    <dbReference type="NCBI Taxonomy" id="29536"/>
    <lineage>
        <taxon>Bacteria</taxon>
        <taxon>Pseudomonadati</taxon>
        <taxon>Bacteroidota</taxon>
        <taxon>Flavobacteriia</taxon>
        <taxon>Flavobacteriales</taxon>
        <taxon>Flavobacteriaceae</taxon>
        <taxon>Flavobacterium</taxon>
    </lineage>
</organism>
<comment type="caution">
    <text evidence="1">The sequence shown here is derived from an EMBL/GenBank/DDBJ whole genome shotgun (WGS) entry which is preliminary data.</text>
</comment>
<dbReference type="EMBL" id="JMTM01000074">
    <property type="protein sequence ID" value="OAZ02838.1"/>
    <property type="molecule type" value="Genomic_DNA"/>
</dbReference>
<evidence type="ECO:0000313" key="2">
    <source>
        <dbReference type="Proteomes" id="UP000093807"/>
    </source>
</evidence>
<dbReference type="AlphaFoldDB" id="A0A199XM66"/>
<dbReference type="InterPro" id="IPR002591">
    <property type="entry name" value="Phosphodiest/P_Trfase"/>
</dbReference>
<evidence type="ECO:0000313" key="1">
    <source>
        <dbReference type="EMBL" id="OAZ02838.1"/>
    </source>
</evidence>
<keyword evidence="2" id="KW-1185">Reference proteome</keyword>
<dbReference type="Proteomes" id="UP000093807">
    <property type="component" value="Unassembled WGS sequence"/>
</dbReference>
<dbReference type="CDD" id="cd16018">
    <property type="entry name" value="Enpp"/>
    <property type="match status" value="1"/>
</dbReference>